<sequence length="863" mass="95777">MSHNKNIPDTQIRVLREIVYPQLNASAASGSASSSKDEPISSDRQQEDEEAEDSGRRKGFDDPDWVPHATEKKGTKRFYSNRPSKAEARPAPRERKPGQISMPSPLIARQAKSDDFHPQKPYGWQFLQTPKKHRFPLLKHDHGPDLYGESTMQHRRHIERLLQAFRVLLHATRVQEKSRASKTGARSLMSTCLRQVPAYIEGRQQWEEEENVDKVDASEEVYQDLESMGSASGWRPLREVVRAHGVALITAATAEKLLDTTHIKELVRLCHSVLAYHEAEEILTAFAFTTAPQQPPKTAKDELFHFGSGIAAAHAWAERIDGWSFFYRLVRSMLISNLIPVEWAATTQFKSVWSRIIRHISDSSNPAHAEACQLIHVFLSLACGRNLKYVEGMQSDAADDDLEPMSVPTGVKTALNTTVSSLSAIFAAIFLLPDNEASYGSRGKYEIRHTLECIAADITYDILEGHLDTAIAQSSSTIERLSNILTCAIVTGVYTHDSVPHIAFAPVAHIRALTELEEKIGQQLLNLPAIVCSVAETCGKAYMPKSQQNVFLVLMSMVETLKSYRVSSFDDGMFTESTLSSKWETVGFPSWFLKRLALDSAHEFANHSQDSLGKVSRAPSHEKTLTVAGINRTEYLQFALDIEKEMENIQMPYRDTSFFHKDAEYHVGYRWEAGISEWVEATPLVRLKHSPSLAVAEPPSSPTTTTKVLSTPSRPSLSQILLANSTPDVLGYYNNNNNTTPAPLSKKRFSAARPPSTPVFTSTPIALKTLRNDDDDDDEEDNDELPEDTGASSSDDDADELALTSPIKQQSSPEPPRKRARRSRSGGGGRGSISAGRRTTITSLSSAFGLDGADDSEDELSFL</sequence>
<feature type="compositionally biased region" description="Polar residues" evidence="1">
    <location>
        <begin position="702"/>
        <end position="715"/>
    </location>
</feature>
<feature type="compositionally biased region" description="Acidic residues" evidence="1">
    <location>
        <begin position="773"/>
        <end position="787"/>
    </location>
</feature>
<evidence type="ECO:0000313" key="3">
    <source>
        <dbReference type="Proteomes" id="UP001175001"/>
    </source>
</evidence>
<feature type="region of interest" description="Disordered" evidence="1">
    <location>
        <begin position="693"/>
        <end position="715"/>
    </location>
</feature>
<feature type="compositionally biased region" description="Low complexity" evidence="1">
    <location>
        <begin position="25"/>
        <end position="34"/>
    </location>
</feature>
<feature type="region of interest" description="Disordered" evidence="1">
    <location>
        <begin position="740"/>
        <end position="863"/>
    </location>
</feature>
<feature type="compositionally biased region" description="Basic and acidic residues" evidence="1">
    <location>
        <begin position="35"/>
        <end position="45"/>
    </location>
</feature>
<evidence type="ECO:0000256" key="1">
    <source>
        <dbReference type="SAM" id="MobiDB-lite"/>
    </source>
</evidence>
<dbReference type="EMBL" id="JAUJDW010000085">
    <property type="protein sequence ID" value="KAK0640264.1"/>
    <property type="molecule type" value="Genomic_DNA"/>
</dbReference>
<dbReference type="Proteomes" id="UP001175001">
    <property type="component" value="Unassembled WGS sequence"/>
</dbReference>
<reference evidence="2" key="1">
    <citation type="submission" date="2023-06" db="EMBL/GenBank/DDBJ databases">
        <title>Multi-omics analyses reveal the molecular pathogenesis toolkit of Lasiodiplodia hormozganensis, a cross-kingdom pathogen.</title>
        <authorList>
            <person name="Felix C."/>
            <person name="Meneses R."/>
            <person name="Goncalves M.F.M."/>
            <person name="Tilleman L."/>
            <person name="Duarte A.S."/>
            <person name="Jorrin-Novo J.V."/>
            <person name="Van De Peer Y."/>
            <person name="Deforce D."/>
            <person name="Van Nieuwerburgh F."/>
            <person name="Esteves A.C."/>
            <person name="Alves A."/>
        </authorList>
    </citation>
    <scope>NUCLEOTIDE SEQUENCE</scope>
    <source>
        <strain evidence="2">CBS 339.90</strain>
    </source>
</reference>
<proteinExistence type="predicted"/>
<gene>
    <name evidence="2" type="ORF">DIS24_g9537</name>
</gene>
<protein>
    <submittedName>
        <fullName evidence="2">Uncharacterized protein</fullName>
    </submittedName>
</protein>
<name>A0AA40CKD2_9PEZI</name>
<organism evidence="2 3">
    <name type="scientific">Lasiodiplodia hormozganensis</name>
    <dbReference type="NCBI Taxonomy" id="869390"/>
    <lineage>
        <taxon>Eukaryota</taxon>
        <taxon>Fungi</taxon>
        <taxon>Dikarya</taxon>
        <taxon>Ascomycota</taxon>
        <taxon>Pezizomycotina</taxon>
        <taxon>Dothideomycetes</taxon>
        <taxon>Dothideomycetes incertae sedis</taxon>
        <taxon>Botryosphaeriales</taxon>
        <taxon>Botryosphaeriaceae</taxon>
        <taxon>Lasiodiplodia</taxon>
    </lineage>
</organism>
<accession>A0AA40CKD2</accession>
<dbReference type="AlphaFoldDB" id="A0AA40CKD2"/>
<feature type="compositionally biased region" description="Basic and acidic residues" evidence="1">
    <location>
        <begin position="84"/>
        <end position="97"/>
    </location>
</feature>
<comment type="caution">
    <text evidence="2">The sequence shown here is derived from an EMBL/GenBank/DDBJ whole genome shotgun (WGS) entry which is preliminary data.</text>
</comment>
<feature type="region of interest" description="Disordered" evidence="1">
    <location>
        <begin position="25"/>
        <end position="104"/>
    </location>
</feature>
<evidence type="ECO:0000313" key="2">
    <source>
        <dbReference type="EMBL" id="KAK0640264.1"/>
    </source>
</evidence>
<keyword evidence="3" id="KW-1185">Reference proteome</keyword>
<feature type="compositionally biased region" description="Acidic residues" evidence="1">
    <location>
        <begin position="852"/>
        <end position="863"/>
    </location>
</feature>